<name>A0A366FI52_9HYPH</name>
<dbReference type="Gene3D" id="3.40.50.1820">
    <property type="entry name" value="alpha/beta hydrolase"/>
    <property type="match status" value="1"/>
</dbReference>
<feature type="domain" description="AB hydrolase-1" evidence="2">
    <location>
        <begin position="40"/>
        <end position="286"/>
    </location>
</feature>
<keyword evidence="1" id="KW-0378">Hydrolase</keyword>
<gene>
    <name evidence="3" type="ORF">DFR50_10991</name>
</gene>
<dbReference type="InterPro" id="IPR000073">
    <property type="entry name" value="AB_hydrolase_1"/>
</dbReference>
<dbReference type="Pfam" id="PF00561">
    <property type="entry name" value="Abhydrolase_1"/>
    <property type="match status" value="1"/>
</dbReference>
<reference evidence="3 4" key="1">
    <citation type="submission" date="2018-06" db="EMBL/GenBank/DDBJ databases">
        <title>Genomic Encyclopedia of Type Strains, Phase IV (KMG-IV): sequencing the most valuable type-strain genomes for metagenomic binning, comparative biology and taxonomic classification.</title>
        <authorList>
            <person name="Goeker M."/>
        </authorList>
    </citation>
    <scope>NUCLEOTIDE SEQUENCE [LARGE SCALE GENOMIC DNA]</scope>
    <source>
        <strain evidence="3 4">DSM 24875</strain>
    </source>
</reference>
<evidence type="ECO:0000313" key="4">
    <source>
        <dbReference type="Proteomes" id="UP000253529"/>
    </source>
</evidence>
<dbReference type="GO" id="GO:0016787">
    <property type="term" value="F:hydrolase activity"/>
    <property type="evidence" value="ECO:0007669"/>
    <property type="project" value="UniProtKB-KW"/>
</dbReference>
<proteinExistence type="predicted"/>
<protein>
    <submittedName>
        <fullName evidence="3">Pimeloyl-ACP methyl ester carboxylesterase</fullName>
    </submittedName>
</protein>
<sequence>MRAGPSLGIERLAESSLEFSYADVNDVMIHCAAAGPRDGPLVVLLHGFPEFWFAWRDYFRPLAERGFRVVAPDQRGYNLSGKPEGAARYRLAAAAADVFALADALGRQRFHVVGHDWGAAVAWTMAGIDPKRLTSATMIQAPHPAVWLKAMREDPEQRARNRYVRILRMPWLSEMGLKLGNYAGLAHAFRESARPEAFPPEVLDLYREAWRRPGALTGMLNWYRALFEDDPALPPPRSLKPPTLVLWGDRDVYCDPQLADRSAALCANARIRHLPQATHWIIHDAPEIVRDALLDHL</sequence>
<keyword evidence="4" id="KW-1185">Reference proteome</keyword>
<dbReference type="EMBL" id="QNRK01000009">
    <property type="protein sequence ID" value="RBP14338.1"/>
    <property type="molecule type" value="Genomic_DNA"/>
</dbReference>
<comment type="caution">
    <text evidence="3">The sequence shown here is derived from an EMBL/GenBank/DDBJ whole genome shotgun (WGS) entry which is preliminary data.</text>
</comment>
<dbReference type="AlphaFoldDB" id="A0A366FI52"/>
<dbReference type="PRINTS" id="PR00111">
    <property type="entry name" value="ABHYDROLASE"/>
</dbReference>
<evidence type="ECO:0000259" key="2">
    <source>
        <dbReference type="Pfam" id="PF00561"/>
    </source>
</evidence>
<dbReference type="OrthoDB" id="9804723at2"/>
<dbReference type="InterPro" id="IPR029058">
    <property type="entry name" value="AB_hydrolase_fold"/>
</dbReference>
<evidence type="ECO:0000256" key="1">
    <source>
        <dbReference type="ARBA" id="ARBA00022801"/>
    </source>
</evidence>
<dbReference type="PANTHER" id="PTHR43329">
    <property type="entry name" value="EPOXIDE HYDROLASE"/>
    <property type="match status" value="1"/>
</dbReference>
<evidence type="ECO:0000313" key="3">
    <source>
        <dbReference type="EMBL" id="RBP14338.1"/>
    </source>
</evidence>
<dbReference type="Proteomes" id="UP000253529">
    <property type="component" value="Unassembled WGS sequence"/>
</dbReference>
<dbReference type="PRINTS" id="PR00412">
    <property type="entry name" value="EPOXHYDRLASE"/>
</dbReference>
<dbReference type="SUPFAM" id="SSF53474">
    <property type="entry name" value="alpha/beta-Hydrolases"/>
    <property type="match status" value="1"/>
</dbReference>
<accession>A0A366FI52</accession>
<organism evidence="3 4">
    <name type="scientific">Roseiarcus fermentans</name>
    <dbReference type="NCBI Taxonomy" id="1473586"/>
    <lineage>
        <taxon>Bacteria</taxon>
        <taxon>Pseudomonadati</taxon>
        <taxon>Pseudomonadota</taxon>
        <taxon>Alphaproteobacteria</taxon>
        <taxon>Hyphomicrobiales</taxon>
        <taxon>Roseiarcaceae</taxon>
        <taxon>Roseiarcus</taxon>
    </lineage>
</organism>
<dbReference type="InterPro" id="IPR000639">
    <property type="entry name" value="Epox_hydrolase-like"/>
</dbReference>